<accession>A0A1Y2L146</accession>
<protein>
    <submittedName>
        <fullName evidence="5">Chemotaxis protein CheY</fullName>
    </submittedName>
</protein>
<dbReference type="RefSeq" id="WP_085581519.1">
    <property type="nucleotide sequence ID" value="NZ_JFKA01000003.1"/>
</dbReference>
<gene>
    <name evidence="5" type="ORF">TMES_08590</name>
</gene>
<evidence type="ECO:0000313" key="6">
    <source>
        <dbReference type="Proteomes" id="UP000193391"/>
    </source>
</evidence>
<dbReference type="PANTHER" id="PTHR44591:SF3">
    <property type="entry name" value="RESPONSE REGULATORY DOMAIN-CONTAINING PROTEIN"/>
    <property type="match status" value="1"/>
</dbReference>
<keyword evidence="1" id="KW-0597">Phosphoprotein</keyword>
<dbReference type="InterPro" id="IPR050595">
    <property type="entry name" value="Bact_response_regulator"/>
</dbReference>
<comment type="caution">
    <text evidence="5">The sequence shown here is derived from an EMBL/GenBank/DDBJ whole genome shotgun (WGS) entry which is preliminary data.</text>
</comment>
<dbReference type="Proteomes" id="UP000193391">
    <property type="component" value="Unassembled WGS sequence"/>
</dbReference>
<feature type="domain" description="Response regulatory" evidence="4">
    <location>
        <begin position="11"/>
        <end position="130"/>
    </location>
</feature>
<dbReference type="SMART" id="SM00448">
    <property type="entry name" value="REC"/>
    <property type="match status" value="1"/>
</dbReference>
<reference evidence="5 6" key="1">
    <citation type="submission" date="2014-03" db="EMBL/GenBank/DDBJ databases">
        <title>The draft genome sequence of Thalassospira mesophila JCM 18969.</title>
        <authorList>
            <person name="Lai Q."/>
            <person name="Shao Z."/>
        </authorList>
    </citation>
    <scope>NUCLEOTIDE SEQUENCE [LARGE SCALE GENOMIC DNA]</scope>
    <source>
        <strain evidence="5 6">JCM 18969</strain>
    </source>
</reference>
<sequence>MSAKIDFSKISFLVVDGDKISAQVVFDTLSYLGALDVRRVGKPEDAFRILRTQQIDIIVTEWRLRGMDGLEFLDSLRNSTSSPNRFVPVIMLTAHSEQRYVTTARDLGITEFLAKPFNAKALYSRLVSVITRPRHFVNTGTYFGPDRRRRQTPFDGPDRREDQKSKARGNT</sequence>
<dbReference type="Gene3D" id="3.40.50.2300">
    <property type="match status" value="1"/>
</dbReference>
<dbReference type="SUPFAM" id="SSF52172">
    <property type="entry name" value="CheY-like"/>
    <property type="match status" value="1"/>
</dbReference>
<organism evidence="5 6">
    <name type="scientific">Thalassospira mesophila</name>
    <dbReference type="NCBI Taxonomy" id="1293891"/>
    <lineage>
        <taxon>Bacteria</taxon>
        <taxon>Pseudomonadati</taxon>
        <taxon>Pseudomonadota</taxon>
        <taxon>Alphaproteobacteria</taxon>
        <taxon>Rhodospirillales</taxon>
        <taxon>Thalassospiraceae</taxon>
        <taxon>Thalassospira</taxon>
    </lineage>
</organism>
<proteinExistence type="predicted"/>
<evidence type="ECO:0000256" key="3">
    <source>
        <dbReference type="SAM" id="MobiDB-lite"/>
    </source>
</evidence>
<dbReference type="Pfam" id="PF00072">
    <property type="entry name" value="Response_reg"/>
    <property type="match status" value="1"/>
</dbReference>
<dbReference type="InterPro" id="IPR011006">
    <property type="entry name" value="CheY-like_superfamily"/>
</dbReference>
<dbReference type="STRING" id="1293891.TMES_08590"/>
<evidence type="ECO:0000313" key="5">
    <source>
        <dbReference type="EMBL" id="OSQ38825.1"/>
    </source>
</evidence>
<feature type="compositionally biased region" description="Basic and acidic residues" evidence="3">
    <location>
        <begin position="156"/>
        <end position="165"/>
    </location>
</feature>
<dbReference type="PANTHER" id="PTHR44591">
    <property type="entry name" value="STRESS RESPONSE REGULATOR PROTEIN 1"/>
    <property type="match status" value="1"/>
</dbReference>
<keyword evidence="6" id="KW-1185">Reference proteome</keyword>
<dbReference type="InterPro" id="IPR001789">
    <property type="entry name" value="Sig_transdc_resp-reg_receiver"/>
</dbReference>
<feature type="region of interest" description="Disordered" evidence="3">
    <location>
        <begin position="140"/>
        <end position="171"/>
    </location>
</feature>
<comment type="caution">
    <text evidence="2">Lacks conserved residue(s) required for the propagation of feature annotation.</text>
</comment>
<evidence type="ECO:0000256" key="2">
    <source>
        <dbReference type="PROSITE-ProRule" id="PRU00169"/>
    </source>
</evidence>
<dbReference type="GO" id="GO:0000160">
    <property type="term" value="P:phosphorelay signal transduction system"/>
    <property type="evidence" value="ECO:0007669"/>
    <property type="project" value="InterPro"/>
</dbReference>
<name>A0A1Y2L146_9PROT</name>
<dbReference type="PROSITE" id="PS50110">
    <property type="entry name" value="RESPONSE_REGULATORY"/>
    <property type="match status" value="1"/>
</dbReference>
<dbReference type="OrthoDB" id="9786548at2"/>
<dbReference type="CDD" id="cd00156">
    <property type="entry name" value="REC"/>
    <property type="match status" value="1"/>
</dbReference>
<dbReference type="AlphaFoldDB" id="A0A1Y2L146"/>
<evidence type="ECO:0000259" key="4">
    <source>
        <dbReference type="PROSITE" id="PS50110"/>
    </source>
</evidence>
<dbReference type="EMBL" id="JFKA01000003">
    <property type="protein sequence ID" value="OSQ38825.1"/>
    <property type="molecule type" value="Genomic_DNA"/>
</dbReference>
<evidence type="ECO:0000256" key="1">
    <source>
        <dbReference type="ARBA" id="ARBA00022553"/>
    </source>
</evidence>